<dbReference type="EMBL" id="CP021425">
    <property type="protein sequence ID" value="ARU55453.1"/>
    <property type="molecule type" value="Genomic_DNA"/>
</dbReference>
<reference evidence="1 2" key="1">
    <citation type="submission" date="2017-05" db="EMBL/GenBank/DDBJ databases">
        <title>Genomic insights into alkan degradation activity of Oleiphilus messinensis.</title>
        <authorList>
            <person name="Kozyavkin S.A."/>
            <person name="Slesarev A.I."/>
            <person name="Golyshin P.N."/>
            <person name="Korzhenkov A."/>
            <person name="Golyshina O.N."/>
            <person name="Toshchakov S.V."/>
        </authorList>
    </citation>
    <scope>NUCLEOTIDE SEQUENCE [LARGE SCALE GENOMIC DNA]</scope>
    <source>
        <strain evidence="1 2">ME102</strain>
    </source>
</reference>
<accession>A0A1Y0I7S7</accession>
<dbReference type="Proteomes" id="UP000196027">
    <property type="component" value="Chromosome"/>
</dbReference>
<keyword evidence="2" id="KW-1185">Reference proteome</keyword>
<sequence length="58" mass="6651">MKMIKINQRSEFACAQHVNSISIVDVRDDAFPAVLHHDCFVRFSVVRWICKSKADSLS</sequence>
<proteinExistence type="predicted"/>
<dbReference type="AlphaFoldDB" id="A0A1Y0I7S7"/>
<gene>
    <name evidence="1" type="ORF">OLMES_1376</name>
</gene>
<organism evidence="1 2">
    <name type="scientific">Oleiphilus messinensis</name>
    <dbReference type="NCBI Taxonomy" id="141451"/>
    <lineage>
        <taxon>Bacteria</taxon>
        <taxon>Pseudomonadati</taxon>
        <taxon>Pseudomonadota</taxon>
        <taxon>Gammaproteobacteria</taxon>
        <taxon>Oceanospirillales</taxon>
        <taxon>Oleiphilaceae</taxon>
        <taxon>Oleiphilus</taxon>
    </lineage>
</organism>
<evidence type="ECO:0000313" key="1">
    <source>
        <dbReference type="EMBL" id="ARU55453.1"/>
    </source>
</evidence>
<protein>
    <submittedName>
        <fullName evidence="1">Uncharacterized protein</fullName>
    </submittedName>
</protein>
<name>A0A1Y0I7S7_9GAMM</name>
<dbReference type="KEGG" id="ome:OLMES_1376"/>
<evidence type="ECO:0000313" key="2">
    <source>
        <dbReference type="Proteomes" id="UP000196027"/>
    </source>
</evidence>